<protein>
    <submittedName>
        <fullName evidence="1">Uncharacterized protein</fullName>
    </submittedName>
</protein>
<sequence length="190" mass="21677">MYHHVAQHNIERGRIWITDRVRSTAPGQSSCKPIKLYSSLTTSSLHNSDRPSPSDASLHGIRHARSSAHIHPNIRTPIPRLKPQFTMTHPRIPYPSFTHPLTMAQCPGLRTVGDVQPYGMVVRDLSKSIRAIPRQHLCLFCGDKIFCPLSNHIQWGYGWLIWFKNVRPPPACSHSVRVRKLLVMFMHPTV</sequence>
<reference evidence="1" key="1">
    <citation type="journal article" date="2020" name="Stud. Mycol.">
        <title>101 Dothideomycetes genomes: a test case for predicting lifestyles and emergence of pathogens.</title>
        <authorList>
            <person name="Haridas S."/>
            <person name="Albert R."/>
            <person name="Binder M."/>
            <person name="Bloem J."/>
            <person name="Labutti K."/>
            <person name="Salamov A."/>
            <person name="Andreopoulos B."/>
            <person name="Baker S."/>
            <person name="Barry K."/>
            <person name="Bills G."/>
            <person name="Bluhm B."/>
            <person name="Cannon C."/>
            <person name="Castanera R."/>
            <person name="Culley D."/>
            <person name="Daum C."/>
            <person name="Ezra D."/>
            <person name="Gonzalez J."/>
            <person name="Henrissat B."/>
            <person name="Kuo A."/>
            <person name="Liang C."/>
            <person name="Lipzen A."/>
            <person name="Lutzoni F."/>
            <person name="Magnuson J."/>
            <person name="Mondo S."/>
            <person name="Nolan M."/>
            <person name="Ohm R."/>
            <person name="Pangilinan J."/>
            <person name="Park H.-J."/>
            <person name="Ramirez L."/>
            <person name="Alfaro M."/>
            <person name="Sun H."/>
            <person name="Tritt A."/>
            <person name="Yoshinaga Y."/>
            <person name="Zwiers L.-H."/>
            <person name="Turgeon B."/>
            <person name="Goodwin S."/>
            <person name="Spatafora J."/>
            <person name="Crous P."/>
            <person name="Grigoriev I."/>
        </authorList>
    </citation>
    <scope>NUCLEOTIDE SEQUENCE</scope>
    <source>
        <strain evidence="1">CBS 627.86</strain>
    </source>
</reference>
<organism evidence="1 2">
    <name type="scientific">Lophiotrema nucula</name>
    <dbReference type="NCBI Taxonomy" id="690887"/>
    <lineage>
        <taxon>Eukaryota</taxon>
        <taxon>Fungi</taxon>
        <taxon>Dikarya</taxon>
        <taxon>Ascomycota</taxon>
        <taxon>Pezizomycotina</taxon>
        <taxon>Dothideomycetes</taxon>
        <taxon>Pleosporomycetidae</taxon>
        <taxon>Pleosporales</taxon>
        <taxon>Lophiotremataceae</taxon>
        <taxon>Lophiotrema</taxon>
    </lineage>
</organism>
<dbReference type="EMBL" id="ML977321">
    <property type="protein sequence ID" value="KAF2116269.1"/>
    <property type="molecule type" value="Genomic_DNA"/>
</dbReference>
<dbReference type="Proteomes" id="UP000799770">
    <property type="component" value="Unassembled WGS sequence"/>
</dbReference>
<evidence type="ECO:0000313" key="2">
    <source>
        <dbReference type="Proteomes" id="UP000799770"/>
    </source>
</evidence>
<name>A0A6A5Z9R3_9PLEO</name>
<proteinExistence type="predicted"/>
<evidence type="ECO:0000313" key="1">
    <source>
        <dbReference type="EMBL" id="KAF2116269.1"/>
    </source>
</evidence>
<keyword evidence="2" id="KW-1185">Reference proteome</keyword>
<gene>
    <name evidence="1" type="ORF">BDV96DRAFT_47276</name>
</gene>
<dbReference type="AlphaFoldDB" id="A0A6A5Z9R3"/>
<accession>A0A6A5Z9R3</accession>